<dbReference type="Gene3D" id="1.10.10.60">
    <property type="entry name" value="Homeodomain-like"/>
    <property type="match status" value="1"/>
</dbReference>
<feature type="region of interest" description="Disordered" evidence="8">
    <location>
        <begin position="117"/>
        <end position="188"/>
    </location>
</feature>
<dbReference type="PRINTS" id="PR00031">
    <property type="entry name" value="HTHREPRESSR"/>
</dbReference>
<evidence type="ECO:0000256" key="7">
    <source>
        <dbReference type="RuleBase" id="RU000682"/>
    </source>
</evidence>
<keyword evidence="3 6" id="KW-0238">DNA-binding</keyword>
<dbReference type="FunFam" id="1.10.10.60:FF:000089">
    <property type="entry name" value="Caudal type homeobox 4"/>
    <property type="match status" value="1"/>
</dbReference>
<dbReference type="Proteomes" id="UP000625711">
    <property type="component" value="Unassembled WGS sequence"/>
</dbReference>
<dbReference type="PROSITE" id="PS00027">
    <property type="entry name" value="HOMEOBOX_1"/>
    <property type="match status" value="1"/>
</dbReference>
<dbReference type="GO" id="GO:0009948">
    <property type="term" value="P:anterior/posterior axis specification"/>
    <property type="evidence" value="ECO:0007669"/>
    <property type="project" value="TreeGrafter"/>
</dbReference>
<dbReference type="InterPro" id="IPR020479">
    <property type="entry name" value="HD_metazoa"/>
</dbReference>
<evidence type="ECO:0000256" key="4">
    <source>
        <dbReference type="ARBA" id="ARBA00023155"/>
    </source>
</evidence>
<evidence type="ECO:0000256" key="6">
    <source>
        <dbReference type="PROSITE-ProRule" id="PRU00108"/>
    </source>
</evidence>
<dbReference type="GO" id="GO:0005634">
    <property type="term" value="C:nucleus"/>
    <property type="evidence" value="ECO:0007669"/>
    <property type="project" value="UniProtKB-SubCell"/>
</dbReference>
<dbReference type="PANTHER" id="PTHR24332:SF9">
    <property type="entry name" value="HOMEOTIC PROTEIN CAUDAL"/>
    <property type="match status" value="1"/>
</dbReference>
<organism evidence="10 11">
    <name type="scientific">Rhynchophorus ferrugineus</name>
    <name type="common">Red palm weevil</name>
    <name type="synonym">Curculio ferrugineus</name>
    <dbReference type="NCBI Taxonomy" id="354439"/>
    <lineage>
        <taxon>Eukaryota</taxon>
        <taxon>Metazoa</taxon>
        <taxon>Ecdysozoa</taxon>
        <taxon>Arthropoda</taxon>
        <taxon>Hexapoda</taxon>
        <taxon>Insecta</taxon>
        <taxon>Pterygota</taxon>
        <taxon>Neoptera</taxon>
        <taxon>Endopterygota</taxon>
        <taxon>Coleoptera</taxon>
        <taxon>Polyphaga</taxon>
        <taxon>Cucujiformia</taxon>
        <taxon>Curculionidae</taxon>
        <taxon>Dryophthorinae</taxon>
        <taxon>Rhynchophorus</taxon>
    </lineage>
</organism>
<protein>
    <recommendedName>
        <fullName evidence="9">Homeobox domain-containing protein</fullName>
    </recommendedName>
</protein>
<evidence type="ECO:0000256" key="1">
    <source>
        <dbReference type="ARBA" id="ARBA00004123"/>
    </source>
</evidence>
<dbReference type="GO" id="GO:0000977">
    <property type="term" value="F:RNA polymerase II transcription regulatory region sequence-specific DNA binding"/>
    <property type="evidence" value="ECO:0007669"/>
    <property type="project" value="TreeGrafter"/>
</dbReference>
<evidence type="ECO:0000256" key="3">
    <source>
        <dbReference type="ARBA" id="ARBA00023125"/>
    </source>
</evidence>
<dbReference type="GO" id="GO:0009887">
    <property type="term" value="P:animal organ morphogenesis"/>
    <property type="evidence" value="ECO:0007669"/>
    <property type="project" value="TreeGrafter"/>
</dbReference>
<feature type="compositionally biased region" description="Polar residues" evidence="8">
    <location>
        <begin position="43"/>
        <end position="55"/>
    </location>
</feature>
<comment type="similarity">
    <text evidence="2">Belongs to the Caudal homeobox family.</text>
</comment>
<dbReference type="CDD" id="cd00086">
    <property type="entry name" value="homeodomain"/>
    <property type="match status" value="1"/>
</dbReference>
<evidence type="ECO:0000313" key="10">
    <source>
        <dbReference type="EMBL" id="KAF7283541.1"/>
    </source>
</evidence>
<keyword evidence="5 6" id="KW-0539">Nucleus</keyword>
<feature type="region of interest" description="Disordered" evidence="8">
    <location>
        <begin position="1"/>
        <end position="68"/>
    </location>
</feature>
<dbReference type="Pfam" id="PF00046">
    <property type="entry name" value="Homeodomain"/>
    <property type="match status" value="1"/>
</dbReference>
<dbReference type="InterPro" id="IPR047152">
    <property type="entry name" value="Caudal_homeobox"/>
</dbReference>
<evidence type="ECO:0000256" key="5">
    <source>
        <dbReference type="ARBA" id="ARBA00023242"/>
    </source>
</evidence>
<feature type="domain" description="Homeobox" evidence="9">
    <location>
        <begin position="216"/>
        <end position="277"/>
    </location>
</feature>
<dbReference type="PANTHER" id="PTHR24332">
    <property type="entry name" value="HOMEOBOX PROTEIN CDX"/>
    <property type="match status" value="1"/>
</dbReference>
<dbReference type="InterPro" id="IPR017970">
    <property type="entry name" value="Homeobox_CS"/>
</dbReference>
<dbReference type="SMART" id="SM00389">
    <property type="entry name" value="HOX"/>
    <property type="match status" value="1"/>
</dbReference>
<keyword evidence="4 6" id="KW-0371">Homeobox</keyword>
<dbReference type="PRINTS" id="PR00024">
    <property type="entry name" value="HOMEOBOX"/>
</dbReference>
<dbReference type="AlphaFoldDB" id="A0A834MGW4"/>
<keyword evidence="11" id="KW-1185">Reference proteome</keyword>
<dbReference type="InterPro" id="IPR001356">
    <property type="entry name" value="HD"/>
</dbReference>
<dbReference type="OrthoDB" id="6159439at2759"/>
<reference evidence="10" key="1">
    <citation type="submission" date="2020-08" db="EMBL/GenBank/DDBJ databases">
        <title>Genome sequencing and assembly of the red palm weevil Rhynchophorus ferrugineus.</title>
        <authorList>
            <person name="Dias G.B."/>
            <person name="Bergman C.M."/>
            <person name="Manee M."/>
        </authorList>
    </citation>
    <scope>NUCLEOTIDE SEQUENCE</scope>
    <source>
        <strain evidence="10">AA-2017</strain>
        <tissue evidence="10">Whole larva</tissue>
    </source>
</reference>
<evidence type="ECO:0000256" key="8">
    <source>
        <dbReference type="SAM" id="MobiDB-lite"/>
    </source>
</evidence>
<comment type="subcellular location">
    <subcellularLocation>
        <location evidence="1 6 7">Nucleus</location>
    </subcellularLocation>
</comment>
<proteinExistence type="inferred from homology"/>
<dbReference type="GO" id="GO:0030154">
    <property type="term" value="P:cell differentiation"/>
    <property type="evidence" value="ECO:0007669"/>
    <property type="project" value="TreeGrafter"/>
</dbReference>
<dbReference type="InterPro" id="IPR009057">
    <property type="entry name" value="Homeodomain-like_sf"/>
</dbReference>
<dbReference type="EMBL" id="JAACXV010000099">
    <property type="protein sequence ID" value="KAF7283541.1"/>
    <property type="molecule type" value="Genomic_DNA"/>
</dbReference>
<comment type="caution">
    <text evidence="10">The sequence shown here is derived from an EMBL/GenBank/DDBJ whole genome shotgun (WGS) entry which is preliminary data.</text>
</comment>
<sequence length="356" mass="40128">MKNSHDRTSGILIGRNESPSPPGLTAGPSGYYPPANSRPPVTWHNSGYGQPSAMSTPPGAYPIQEDNQYWNPPSTSHHVFTMPNPTMHTEFHDFVHNSLPPVQPVVPVVQEAINNTLPSPPISVSGSEMSSPGGPSTSTSPHQQMSPPQQMSPQQMSPNQHMYQPQHHMQLQHLQQQPHHSQQQLVGNARPVPARSPYEWIRKNNYQNQPNPGKTRTKDKYRVVYTDHQRLELEKEFTFMNKYITIRRKSELAAALGLSERQVKIWFQNRRAKDRKQTKKRLEETTVNVGAYTNMVIPRMIPNPNHAVVMGGPAAAPVQAPAPAYPSNSVMQRYLQRQQQHPQLTLKLESIDGDHM</sequence>
<dbReference type="GO" id="GO:0000981">
    <property type="term" value="F:DNA-binding transcription factor activity, RNA polymerase II-specific"/>
    <property type="evidence" value="ECO:0007669"/>
    <property type="project" value="InterPro"/>
</dbReference>
<feature type="compositionally biased region" description="Low complexity" evidence="8">
    <location>
        <begin position="122"/>
        <end position="184"/>
    </location>
</feature>
<gene>
    <name evidence="10" type="ORF">GWI33_000282</name>
</gene>
<dbReference type="SUPFAM" id="SSF46689">
    <property type="entry name" value="Homeodomain-like"/>
    <property type="match status" value="1"/>
</dbReference>
<evidence type="ECO:0000256" key="2">
    <source>
        <dbReference type="ARBA" id="ARBA00010341"/>
    </source>
</evidence>
<evidence type="ECO:0000259" key="9">
    <source>
        <dbReference type="PROSITE" id="PS50071"/>
    </source>
</evidence>
<dbReference type="PROSITE" id="PS50071">
    <property type="entry name" value="HOMEOBOX_2"/>
    <property type="match status" value="1"/>
</dbReference>
<accession>A0A834MGW4</accession>
<evidence type="ECO:0000313" key="11">
    <source>
        <dbReference type="Proteomes" id="UP000625711"/>
    </source>
</evidence>
<feature type="DNA-binding region" description="Homeobox" evidence="6">
    <location>
        <begin position="218"/>
        <end position="278"/>
    </location>
</feature>
<name>A0A834MGW4_RHYFE</name>
<dbReference type="InterPro" id="IPR000047">
    <property type="entry name" value="HTH_motif"/>
</dbReference>